<organism evidence="6 7">
    <name type="scientific">Paenibacillus thiaminolyticus</name>
    <name type="common">Bacillus thiaminolyticus</name>
    <dbReference type="NCBI Taxonomy" id="49283"/>
    <lineage>
        <taxon>Bacteria</taxon>
        <taxon>Bacillati</taxon>
        <taxon>Bacillota</taxon>
        <taxon>Bacilli</taxon>
        <taxon>Bacillales</taxon>
        <taxon>Paenibacillaceae</taxon>
        <taxon>Paenibacillus</taxon>
    </lineage>
</organism>
<evidence type="ECO:0000256" key="1">
    <source>
        <dbReference type="ARBA" id="ARBA00023015"/>
    </source>
</evidence>
<name>A0A3A3GP91_PANTH</name>
<dbReference type="PRINTS" id="PR00455">
    <property type="entry name" value="HTHTETR"/>
</dbReference>
<dbReference type="PANTHER" id="PTHR30055">
    <property type="entry name" value="HTH-TYPE TRANSCRIPTIONAL REGULATOR RUTR"/>
    <property type="match status" value="1"/>
</dbReference>
<evidence type="ECO:0000259" key="5">
    <source>
        <dbReference type="PROSITE" id="PS50977"/>
    </source>
</evidence>
<dbReference type="Gene3D" id="1.10.10.60">
    <property type="entry name" value="Homeodomain-like"/>
    <property type="match status" value="1"/>
</dbReference>
<evidence type="ECO:0000313" key="7">
    <source>
        <dbReference type="Proteomes" id="UP000266177"/>
    </source>
</evidence>
<evidence type="ECO:0000256" key="3">
    <source>
        <dbReference type="ARBA" id="ARBA00023163"/>
    </source>
</evidence>
<keyword evidence="1" id="KW-0805">Transcription regulation</keyword>
<proteinExistence type="predicted"/>
<dbReference type="AlphaFoldDB" id="A0A3A3GP91"/>
<dbReference type="InterPro" id="IPR001647">
    <property type="entry name" value="HTH_TetR"/>
</dbReference>
<dbReference type="Proteomes" id="UP000266177">
    <property type="component" value="Unassembled WGS sequence"/>
</dbReference>
<dbReference type="OrthoDB" id="509229at2"/>
<dbReference type="Gene3D" id="1.10.357.10">
    <property type="entry name" value="Tetracycline Repressor, domain 2"/>
    <property type="match status" value="1"/>
</dbReference>
<evidence type="ECO:0000313" key="6">
    <source>
        <dbReference type="EMBL" id="RJG26928.1"/>
    </source>
</evidence>
<dbReference type="Pfam" id="PF00440">
    <property type="entry name" value="TetR_N"/>
    <property type="match status" value="1"/>
</dbReference>
<keyword evidence="3" id="KW-0804">Transcription</keyword>
<sequence length="194" mass="22321">MKSEEIKDAALKYFTIHGYEGASLSLIAEDVGMKKQSIYAHFKGKDDLFLQVLRDAKETELSSKLQYFSSIGSQHPEKALYGFLQLVIDLFQKDERLTFWLRMSFFPPAHLAKAIEQEVIDIEEKVQAMLERKFQDWIDEKAIVEEAARTPTLAFLGVVDSIMLELVYGGNDDQRLKDKLEASWTVFWRGIAHP</sequence>
<accession>A0A3A3GP91</accession>
<dbReference type="InterPro" id="IPR050109">
    <property type="entry name" value="HTH-type_TetR-like_transc_reg"/>
</dbReference>
<dbReference type="GO" id="GO:0000976">
    <property type="term" value="F:transcription cis-regulatory region binding"/>
    <property type="evidence" value="ECO:0007669"/>
    <property type="project" value="TreeGrafter"/>
</dbReference>
<keyword evidence="2 4" id="KW-0238">DNA-binding</keyword>
<reference evidence="6 7" key="1">
    <citation type="submission" date="2018-09" db="EMBL/GenBank/DDBJ databases">
        <title>Paenibacillus SK2017-BO5.</title>
        <authorList>
            <person name="Piskunova J.V."/>
            <person name="Dubiley S.A."/>
            <person name="Severinov K.V."/>
        </authorList>
    </citation>
    <scope>NUCLEOTIDE SEQUENCE [LARGE SCALE GENOMIC DNA]</scope>
    <source>
        <strain evidence="6 7">BO5</strain>
    </source>
</reference>
<dbReference type="EMBL" id="QYZD01000001">
    <property type="protein sequence ID" value="RJG26928.1"/>
    <property type="molecule type" value="Genomic_DNA"/>
</dbReference>
<dbReference type="PROSITE" id="PS50977">
    <property type="entry name" value="HTH_TETR_2"/>
    <property type="match status" value="1"/>
</dbReference>
<dbReference type="SUPFAM" id="SSF48498">
    <property type="entry name" value="Tetracyclin repressor-like, C-terminal domain"/>
    <property type="match status" value="1"/>
</dbReference>
<evidence type="ECO:0000256" key="2">
    <source>
        <dbReference type="ARBA" id="ARBA00023125"/>
    </source>
</evidence>
<evidence type="ECO:0000256" key="4">
    <source>
        <dbReference type="PROSITE-ProRule" id="PRU00335"/>
    </source>
</evidence>
<feature type="domain" description="HTH tetR-type" evidence="5">
    <location>
        <begin position="1"/>
        <end position="60"/>
    </location>
</feature>
<dbReference type="GO" id="GO:0003700">
    <property type="term" value="F:DNA-binding transcription factor activity"/>
    <property type="evidence" value="ECO:0007669"/>
    <property type="project" value="TreeGrafter"/>
</dbReference>
<dbReference type="SUPFAM" id="SSF46689">
    <property type="entry name" value="Homeodomain-like"/>
    <property type="match status" value="1"/>
</dbReference>
<dbReference type="PANTHER" id="PTHR30055:SF238">
    <property type="entry name" value="MYCOFACTOCIN BIOSYNTHESIS TRANSCRIPTIONAL REGULATOR MFTR-RELATED"/>
    <property type="match status" value="1"/>
</dbReference>
<dbReference type="InterPro" id="IPR036271">
    <property type="entry name" value="Tet_transcr_reg_TetR-rel_C_sf"/>
</dbReference>
<gene>
    <name evidence="6" type="ORF">DQX05_02640</name>
</gene>
<dbReference type="InterPro" id="IPR009057">
    <property type="entry name" value="Homeodomain-like_sf"/>
</dbReference>
<protein>
    <submittedName>
        <fullName evidence="6">TetR/AcrR family transcriptional regulator</fullName>
    </submittedName>
</protein>
<comment type="caution">
    <text evidence="6">The sequence shown here is derived from an EMBL/GenBank/DDBJ whole genome shotgun (WGS) entry which is preliminary data.</text>
</comment>
<dbReference type="RefSeq" id="WP_119790600.1">
    <property type="nucleotide sequence ID" value="NZ_QYZD01000001.1"/>
</dbReference>
<feature type="DNA-binding region" description="H-T-H motif" evidence="4">
    <location>
        <begin position="23"/>
        <end position="42"/>
    </location>
</feature>